<dbReference type="PANTHER" id="PTHR46376:SF1">
    <property type="entry name" value="LEUCINE-ZIPPER-LIKE TRANSCRIPTIONAL REGULATOR 1"/>
    <property type="match status" value="1"/>
</dbReference>
<dbReference type="SUPFAM" id="SSF117281">
    <property type="entry name" value="Kelch motif"/>
    <property type="match status" value="1"/>
</dbReference>
<dbReference type="AlphaFoldDB" id="A0A6F9DJH8"/>
<accession>A0A6F9DJH8</accession>
<reference evidence="3" key="1">
    <citation type="submission" date="2020-04" db="EMBL/GenBank/DDBJ databases">
        <authorList>
            <person name="Neveu A P."/>
        </authorList>
    </citation>
    <scope>NUCLEOTIDE SEQUENCE</scope>
    <source>
        <tissue evidence="3">Whole embryo</tissue>
    </source>
</reference>
<sequence length="596" mass="68070">MRIFGFDCFAPKLTQDVSPLSGVYSWKPLSTEDKSPTHRSFHTICRSGQFLYLYGGRGTKGTQHDLWKYNINDHVWQEVKTTGDRPPPLEGHTVVAHRGKHYYFGGEMSFASAGEVPLWIFDPVACTWVKKSEATLSPTARREHIAVVYEDQMFIHGGYIDLKGPSNDMWAYAFNCDTWKQIQFDESLPNPGSLYKHAACVHENYMWMCGGLGGISDRNDMQVWTWDFYTFVWCHIRTKSAPWQLYNHALYIVSDTVFVFGGSREDGDTCSKLWEVRLDENSWTGVQVWHSCQFLDKVRPSPAANHCIIALPEVESQFPSKKRIFSDVKTFTPLLISEKRDQETKKVPTNEIPILPDFSEPLIIPKPSAKEYFKISEDITSEEDFILSPENGETEIETEIVNTDVLTKSYGSLCIDEDYFCNNQDRDQLLGIKSERKDSLSQMGLHNAAFVNHSNPEIYNSKLVGTNNVKHFSYNLSEQKQWQPGKDKNPKFQSTSFIQVVPSAGKTVTRFSSDATVINKSTNSCQFEDSFVKNASAFDDIDKNVNREPEKKIEQYRMTSDLHLSRLLLIGGKMADSSLNIDRPLCMWQCQLNSNL</sequence>
<dbReference type="PANTHER" id="PTHR46376">
    <property type="entry name" value="LEUCINE-ZIPPER-LIKE TRANSCRIPTIONAL REGULATOR 1"/>
    <property type="match status" value="1"/>
</dbReference>
<dbReference type="Gene3D" id="2.120.10.80">
    <property type="entry name" value="Kelch-type beta propeller"/>
    <property type="match status" value="2"/>
</dbReference>
<dbReference type="GO" id="GO:0005794">
    <property type="term" value="C:Golgi apparatus"/>
    <property type="evidence" value="ECO:0007669"/>
    <property type="project" value="TreeGrafter"/>
</dbReference>
<organism evidence="3">
    <name type="scientific">Phallusia mammillata</name>
    <dbReference type="NCBI Taxonomy" id="59560"/>
    <lineage>
        <taxon>Eukaryota</taxon>
        <taxon>Metazoa</taxon>
        <taxon>Chordata</taxon>
        <taxon>Tunicata</taxon>
        <taxon>Ascidiacea</taxon>
        <taxon>Phlebobranchia</taxon>
        <taxon>Ascidiidae</taxon>
        <taxon>Phallusia</taxon>
    </lineage>
</organism>
<name>A0A6F9DJH8_9ASCI</name>
<evidence type="ECO:0000256" key="1">
    <source>
        <dbReference type="ARBA" id="ARBA00022441"/>
    </source>
</evidence>
<evidence type="ECO:0000313" key="3">
    <source>
        <dbReference type="EMBL" id="CAB3263582.1"/>
    </source>
</evidence>
<keyword evidence="2" id="KW-0677">Repeat</keyword>
<evidence type="ECO:0000256" key="2">
    <source>
        <dbReference type="ARBA" id="ARBA00022737"/>
    </source>
</evidence>
<gene>
    <name evidence="3" type="primary">Lztr1</name>
</gene>
<keyword evidence="1" id="KW-0880">Kelch repeat</keyword>
<dbReference type="Pfam" id="PF24681">
    <property type="entry name" value="Kelch_KLHDC2_KLHL20_DRC7"/>
    <property type="match status" value="1"/>
</dbReference>
<dbReference type="InterPro" id="IPR051568">
    <property type="entry name" value="LZTR1/Attractin"/>
</dbReference>
<proteinExistence type="evidence at transcript level"/>
<dbReference type="EMBL" id="LR787720">
    <property type="protein sequence ID" value="CAB3263582.1"/>
    <property type="molecule type" value="mRNA"/>
</dbReference>
<dbReference type="InterPro" id="IPR015915">
    <property type="entry name" value="Kelch-typ_b-propeller"/>
</dbReference>
<protein>
    <submittedName>
        <fullName evidence="3">Kelch repeat-containing protein 2-like</fullName>
    </submittedName>
</protein>